<accession>A0ABP3K6S0</accession>
<name>A0ABP3K6S0_9ACTN</name>
<keyword evidence="1" id="KW-0472">Membrane</keyword>
<evidence type="ECO:0000313" key="3">
    <source>
        <dbReference type="Proteomes" id="UP001500909"/>
    </source>
</evidence>
<gene>
    <name evidence="2" type="ORF">GCM10010361_41280</name>
</gene>
<keyword evidence="1" id="KW-0812">Transmembrane</keyword>
<dbReference type="EMBL" id="BAAABY010000030">
    <property type="protein sequence ID" value="GAA0472839.1"/>
    <property type="molecule type" value="Genomic_DNA"/>
</dbReference>
<keyword evidence="1" id="KW-1133">Transmembrane helix</keyword>
<organism evidence="2 3">
    <name type="scientific">Streptomyces olivaceiscleroticus</name>
    <dbReference type="NCBI Taxonomy" id="68245"/>
    <lineage>
        <taxon>Bacteria</taxon>
        <taxon>Bacillati</taxon>
        <taxon>Actinomycetota</taxon>
        <taxon>Actinomycetes</taxon>
        <taxon>Kitasatosporales</taxon>
        <taxon>Streptomycetaceae</taxon>
        <taxon>Streptomyces</taxon>
    </lineage>
</organism>
<proteinExistence type="predicted"/>
<reference evidence="3" key="1">
    <citation type="journal article" date="2019" name="Int. J. Syst. Evol. Microbiol.">
        <title>The Global Catalogue of Microorganisms (GCM) 10K type strain sequencing project: providing services to taxonomists for standard genome sequencing and annotation.</title>
        <authorList>
            <consortium name="The Broad Institute Genomics Platform"/>
            <consortium name="The Broad Institute Genome Sequencing Center for Infectious Disease"/>
            <person name="Wu L."/>
            <person name="Ma J."/>
        </authorList>
    </citation>
    <scope>NUCLEOTIDE SEQUENCE [LARGE SCALE GENOMIC DNA]</scope>
    <source>
        <strain evidence="3">JCM 4805</strain>
    </source>
</reference>
<dbReference type="Proteomes" id="UP001500909">
    <property type="component" value="Unassembled WGS sequence"/>
</dbReference>
<comment type="caution">
    <text evidence="2">The sequence shown here is derived from an EMBL/GenBank/DDBJ whole genome shotgun (WGS) entry which is preliminary data.</text>
</comment>
<evidence type="ECO:0008006" key="4">
    <source>
        <dbReference type="Google" id="ProtNLM"/>
    </source>
</evidence>
<feature type="transmembrane region" description="Helical" evidence="1">
    <location>
        <begin position="20"/>
        <end position="42"/>
    </location>
</feature>
<sequence>MEAGVPAEAVAALMPTMVSAAVPATAMWAAVLLNFMLAFRCCAGFIDHSRPRAECGGRPGTMLPSRDRHLSSDLGKSRVGAVGACLSP</sequence>
<evidence type="ECO:0000313" key="2">
    <source>
        <dbReference type="EMBL" id="GAA0472839.1"/>
    </source>
</evidence>
<protein>
    <recommendedName>
        <fullName evidence="4">Secreted protein</fullName>
    </recommendedName>
</protein>
<keyword evidence="3" id="KW-1185">Reference proteome</keyword>
<evidence type="ECO:0000256" key="1">
    <source>
        <dbReference type="SAM" id="Phobius"/>
    </source>
</evidence>